<dbReference type="InterPro" id="IPR036259">
    <property type="entry name" value="MFS_trans_sf"/>
</dbReference>
<dbReference type="Gene3D" id="1.20.1250.20">
    <property type="entry name" value="MFS general substrate transporter like domains"/>
    <property type="match status" value="2"/>
</dbReference>
<dbReference type="AlphaFoldDB" id="A0A1G6UQ96"/>
<dbReference type="Pfam" id="PF07690">
    <property type="entry name" value="MFS_1"/>
    <property type="match status" value="1"/>
</dbReference>
<evidence type="ECO:0000256" key="5">
    <source>
        <dbReference type="ARBA" id="ARBA00023136"/>
    </source>
</evidence>
<dbReference type="RefSeq" id="WP_092082969.1">
    <property type="nucleotide sequence ID" value="NZ_FMZW01000011.1"/>
</dbReference>
<dbReference type="GO" id="GO:0022857">
    <property type="term" value="F:transmembrane transporter activity"/>
    <property type="evidence" value="ECO:0007669"/>
    <property type="project" value="InterPro"/>
</dbReference>
<evidence type="ECO:0000256" key="1">
    <source>
        <dbReference type="ARBA" id="ARBA00004651"/>
    </source>
</evidence>
<proteinExistence type="predicted"/>
<dbReference type="InterPro" id="IPR050189">
    <property type="entry name" value="MFS_Efflux_Transporters"/>
</dbReference>
<feature type="transmembrane region" description="Helical" evidence="6">
    <location>
        <begin position="88"/>
        <end position="107"/>
    </location>
</feature>
<organism evidence="8 9">
    <name type="scientific">Bradyrhizobium brasilense</name>
    <dbReference type="NCBI Taxonomy" id="1419277"/>
    <lineage>
        <taxon>Bacteria</taxon>
        <taxon>Pseudomonadati</taxon>
        <taxon>Pseudomonadota</taxon>
        <taxon>Alphaproteobacteria</taxon>
        <taxon>Hyphomicrobiales</taxon>
        <taxon>Nitrobacteraceae</taxon>
        <taxon>Bradyrhizobium</taxon>
    </lineage>
</organism>
<feature type="transmembrane region" description="Helical" evidence="6">
    <location>
        <begin position="294"/>
        <end position="313"/>
    </location>
</feature>
<name>A0A1G6UQ96_9BRAD</name>
<evidence type="ECO:0000256" key="2">
    <source>
        <dbReference type="ARBA" id="ARBA00022475"/>
    </source>
</evidence>
<feature type="transmembrane region" description="Helical" evidence="6">
    <location>
        <begin position="113"/>
        <end position="132"/>
    </location>
</feature>
<dbReference type="EMBL" id="FMZW01000011">
    <property type="protein sequence ID" value="SDD42866.1"/>
    <property type="molecule type" value="Genomic_DNA"/>
</dbReference>
<evidence type="ECO:0000313" key="8">
    <source>
        <dbReference type="EMBL" id="SDD42866.1"/>
    </source>
</evidence>
<feature type="transmembrane region" description="Helical" evidence="6">
    <location>
        <begin position="261"/>
        <end position="282"/>
    </location>
</feature>
<dbReference type="SUPFAM" id="SSF103473">
    <property type="entry name" value="MFS general substrate transporter"/>
    <property type="match status" value="1"/>
</dbReference>
<dbReference type="GO" id="GO:0005886">
    <property type="term" value="C:plasma membrane"/>
    <property type="evidence" value="ECO:0007669"/>
    <property type="project" value="UniProtKB-SubCell"/>
</dbReference>
<feature type="transmembrane region" description="Helical" evidence="6">
    <location>
        <begin position="21"/>
        <end position="39"/>
    </location>
</feature>
<reference evidence="8 9" key="1">
    <citation type="submission" date="2016-10" db="EMBL/GenBank/DDBJ databases">
        <authorList>
            <person name="de Groot N.N."/>
        </authorList>
    </citation>
    <scope>NUCLEOTIDE SEQUENCE [LARGE SCALE GENOMIC DNA]</scope>
    <source>
        <strain evidence="8 9">R5</strain>
    </source>
</reference>
<keyword evidence="5 6" id="KW-0472">Membrane</keyword>
<feature type="transmembrane region" description="Helical" evidence="6">
    <location>
        <begin position="353"/>
        <end position="382"/>
    </location>
</feature>
<feature type="transmembrane region" description="Helical" evidence="6">
    <location>
        <begin position="153"/>
        <end position="173"/>
    </location>
</feature>
<evidence type="ECO:0000256" key="6">
    <source>
        <dbReference type="SAM" id="Phobius"/>
    </source>
</evidence>
<feature type="transmembrane region" description="Helical" evidence="6">
    <location>
        <begin position="179"/>
        <end position="197"/>
    </location>
</feature>
<feature type="transmembrane region" description="Helical" evidence="6">
    <location>
        <begin position="236"/>
        <end position="255"/>
    </location>
</feature>
<evidence type="ECO:0000313" key="9">
    <source>
        <dbReference type="Proteomes" id="UP000199245"/>
    </source>
</evidence>
<keyword evidence="3 6" id="KW-0812">Transmembrane</keyword>
<dbReference type="PANTHER" id="PTHR43124:SF3">
    <property type="entry name" value="CHLORAMPHENICOL EFFLUX PUMP RV0191"/>
    <property type="match status" value="1"/>
</dbReference>
<dbReference type="PROSITE" id="PS50850">
    <property type="entry name" value="MFS"/>
    <property type="match status" value="1"/>
</dbReference>
<dbReference type="PANTHER" id="PTHR43124">
    <property type="entry name" value="PURINE EFFLUX PUMP PBUE"/>
    <property type="match status" value="1"/>
</dbReference>
<evidence type="ECO:0000259" key="7">
    <source>
        <dbReference type="PROSITE" id="PS50850"/>
    </source>
</evidence>
<dbReference type="Proteomes" id="UP000199245">
    <property type="component" value="Unassembled WGS sequence"/>
</dbReference>
<dbReference type="InterPro" id="IPR020846">
    <property type="entry name" value="MFS_dom"/>
</dbReference>
<evidence type="ECO:0000256" key="3">
    <source>
        <dbReference type="ARBA" id="ARBA00022692"/>
    </source>
</evidence>
<keyword evidence="2" id="KW-1003">Cell membrane</keyword>
<feature type="transmembrane region" description="Helical" evidence="6">
    <location>
        <begin position="402"/>
        <end position="423"/>
    </location>
</feature>
<sequence length="430" mass="44498">MSMLGQQAVYAPTSRFTDRAYLAWTAVAIAYAIAFLQRVSPQSVSLSFMHDFNTDAAGVAMLASSYFWGYTLMQIPAGLLVDRYGVKRVVLVSMIASSLGSAAFALAPNLLDVFVARLIVACGDALVFTALLKLVAQSFADERFGMMSGISQVSGYVGGVIATTPLAAAVSGFGWRACFLFIACIGLANLAFAKLALKPDPASHSNKTLKGVVIAARQSLAHVANWGCAMTFASHFAVVTTLSGVWGIPMVAHFFHISPTAAGTPLLAFMIGNALGSIFLGHAADRAAAALERALIGICVLRMLLIAMLLPPIAQTFGLAYVTVVFTALGLVAGGTVPLVLKCVKKLYTADLIGVGASVNTTAAGIFAGISQPIIGFAMLAASNASGTDAVHSTAAIGDGGYSALIVILLLMSLPGIAGPILMRSKLIAR</sequence>
<feature type="transmembrane region" description="Helical" evidence="6">
    <location>
        <begin position="319"/>
        <end position="341"/>
    </location>
</feature>
<comment type="subcellular location">
    <subcellularLocation>
        <location evidence="1">Cell membrane</location>
        <topology evidence="1">Multi-pass membrane protein</topology>
    </subcellularLocation>
</comment>
<gene>
    <name evidence="8" type="ORF">SAMN05216337_101149</name>
</gene>
<protein>
    <submittedName>
        <fullName evidence="8">Predicted arabinose efflux permease, MFS family</fullName>
    </submittedName>
</protein>
<dbReference type="InterPro" id="IPR011701">
    <property type="entry name" value="MFS"/>
</dbReference>
<accession>A0A1G6UQ96</accession>
<feature type="transmembrane region" description="Helical" evidence="6">
    <location>
        <begin position="59"/>
        <end position="81"/>
    </location>
</feature>
<evidence type="ECO:0000256" key="4">
    <source>
        <dbReference type="ARBA" id="ARBA00022989"/>
    </source>
</evidence>
<feature type="domain" description="Major facilitator superfamily (MFS) profile" evidence="7">
    <location>
        <begin position="23"/>
        <end position="427"/>
    </location>
</feature>
<keyword evidence="4 6" id="KW-1133">Transmembrane helix</keyword>